<accession>A0A397UAU1</accession>
<comment type="caution">
    <text evidence="1">The sequence shown here is derived from an EMBL/GenBank/DDBJ whole genome shotgun (WGS) entry which is preliminary data.</text>
</comment>
<feature type="non-terminal residue" evidence="1">
    <location>
        <position position="56"/>
    </location>
</feature>
<keyword evidence="2" id="KW-1185">Reference proteome</keyword>
<dbReference type="EMBL" id="QKWP01001756">
    <property type="protein sequence ID" value="RIB06821.1"/>
    <property type="molecule type" value="Genomic_DNA"/>
</dbReference>
<proteinExistence type="predicted"/>
<evidence type="ECO:0000313" key="1">
    <source>
        <dbReference type="EMBL" id="RIB06821.1"/>
    </source>
</evidence>
<sequence length="56" mass="6542">MFARIITSSNYTKHINALLQFSYIESNQLKAHYREINIAKFTQELASEFKSMAKTL</sequence>
<reference evidence="1 2" key="1">
    <citation type="submission" date="2018-06" db="EMBL/GenBank/DDBJ databases">
        <title>Comparative genomics reveals the genomic features of Rhizophagus irregularis, R. cerebriforme, R. diaphanum and Gigaspora rosea, and their symbiotic lifestyle signature.</title>
        <authorList>
            <person name="Morin E."/>
            <person name="San Clemente H."/>
            <person name="Chen E.C.H."/>
            <person name="De La Providencia I."/>
            <person name="Hainaut M."/>
            <person name="Kuo A."/>
            <person name="Kohler A."/>
            <person name="Murat C."/>
            <person name="Tang N."/>
            <person name="Roy S."/>
            <person name="Loubradou J."/>
            <person name="Henrissat B."/>
            <person name="Grigoriev I.V."/>
            <person name="Corradi N."/>
            <person name="Roux C."/>
            <person name="Martin F.M."/>
        </authorList>
    </citation>
    <scope>NUCLEOTIDE SEQUENCE [LARGE SCALE GENOMIC DNA]</scope>
    <source>
        <strain evidence="1 2">DAOM 194757</strain>
    </source>
</reference>
<name>A0A397UAU1_9GLOM</name>
<dbReference type="OrthoDB" id="5378913at2759"/>
<dbReference type="AlphaFoldDB" id="A0A397UAU1"/>
<dbReference type="Proteomes" id="UP000266673">
    <property type="component" value="Unassembled WGS sequence"/>
</dbReference>
<gene>
    <name evidence="1" type="ORF">C2G38_2115206</name>
</gene>
<organism evidence="1 2">
    <name type="scientific">Gigaspora rosea</name>
    <dbReference type="NCBI Taxonomy" id="44941"/>
    <lineage>
        <taxon>Eukaryota</taxon>
        <taxon>Fungi</taxon>
        <taxon>Fungi incertae sedis</taxon>
        <taxon>Mucoromycota</taxon>
        <taxon>Glomeromycotina</taxon>
        <taxon>Glomeromycetes</taxon>
        <taxon>Diversisporales</taxon>
        <taxon>Gigasporaceae</taxon>
        <taxon>Gigaspora</taxon>
    </lineage>
</organism>
<evidence type="ECO:0000313" key="2">
    <source>
        <dbReference type="Proteomes" id="UP000266673"/>
    </source>
</evidence>
<protein>
    <submittedName>
        <fullName evidence="1">Uncharacterized protein</fullName>
    </submittedName>
</protein>